<dbReference type="NCBIfam" id="NF033530">
    <property type="entry name" value="lasso_PqqD_Strm"/>
    <property type="match status" value="1"/>
</dbReference>
<protein>
    <recommendedName>
        <fullName evidence="3">Coenzyme PQQ synthesis protein D</fullName>
    </recommendedName>
</protein>
<gene>
    <name evidence="1" type="ORF">TPA0598_08_04840</name>
</gene>
<keyword evidence="2" id="KW-1185">Reference proteome</keyword>
<dbReference type="RefSeq" id="WP_042159722.1">
    <property type="nucleotide sequence ID" value="NZ_BBNO01000008.1"/>
</dbReference>
<comment type="caution">
    <text evidence="1">The sequence shown here is derived from an EMBL/GenBank/DDBJ whole genome shotgun (WGS) entry which is preliminary data.</text>
</comment>
<dbReference type="Proteomes" id="UP000048965">
    <property type="component" value="Unassembled WGS sequence"/>
</dbReference>
<dbReference type="AlphaFoldDB" id="A0A0P4RF98"/>
<proteinExistence type="predicted"/>
<name>A0A0P4RF98_9ACTN</name>
<dbReference type="InterPro" id="IPR041881">
    <property type="entry name" value="PqqD_sf"/>
</dbReference>
<dbReference type="Pfam" id="PF05402">
    <property type="entry name" value="PqqD"/>
    <property type="match status" value="1"/>
</dbReference>
<evidence type="ECO:0000313" key="1">
    <source>
        <dbReference type="EMBL" id="GAO11573.1"/>
    </source>
</evidence>
<evidence type="ECO:0008006" key="3">
    <source>
        <dbReference type="Google" id="ProtNLM"/>
    </source>
</evidence>
<dbReference type="Gene3D" id="1.10.10.1150">
    <property type="entry name" value="Coenzyme PQQ synthesis protein D (PqqD)"/>
    <property type="match status" value="1"/>
</dbReference>
<accession>A0A0P4RF98</accession>
<dbReference type="InterPro" id="IPR008792">
    <property type="entry name" value="PQQD"/>
</dbReference>
<reference evidence="1 2" key="2">
    <citation type="journal article" date="2015" name="Stand. Genomic Sci.">
        <title>Draft genome sequence of marine-derived Streptomyces sp. TP-A0598, a producer of anti-MRSA antibiotic lydicamycins.</title>
        <authorList>
            <person name="Komaki H."/>
            <person name="Ichikawa N."/>
            <person name="Hosoyama A."/>
            <person name="Fujita N."/>
            <person name="Igarashi Y."/>
        </authorList>
    </citation>
    <scope>NUCLEOTIDE SEQUENCE [LARGE SCALE GENOMIC DNA]</scope>
    <source>
        <strain evidence="1 2">NBRC 110027</strain>
    </source>
</reference>
<organism evidence="1 2">
    <name type="scientific">Streptomyces lydicamycinicus</name>
    <dbReference type="NCBI Taxonomy" id="1546107"/>
    <lineage>
        <taxon>Bacteria</taxon>
        <taxon>Bacillati</taxon>
        <taxon>Actinomycetota</taxon>
        <taxon>Actinomycetes</taxon>
        <taxon>Kitasatosporales</taxon>
        <taxon>Streptomycetaceae</taxon>
        <taxon>Streptomyces</taxon>
    </lineage>
</organism>
<sequence length="84" mass="8844">MALRFGDKISTAATDYGTVLLDERSGQYWELNPTAGLIVTTLLAGGDETAAADALLAEFAIDRTRAEQDVATLVEELRASGLAA</sequence>
<dbReference type="EMBL" id="BBNO01000008">
    <property type="protein sequence ID" value="GAO11573.1"/>
    <property type="molecule type" value="Genomic_DNA"/>
</dbReference>
<dbReference type="OrthoDB" id="5195143at2"/>
<evidence type="ECO:0000313" key="2">
    <source>
        <dbReference type="Proteomes" id="UP000048965"/>
    </source>
</evidence>
<reference evidence="2" key="1">
    <citation type="submission" date="2014-09" db="EMBL/GenBank/DDBJ databases">
        <title>Whole genome shotgun sequence of Streptomyces sp. NBRC 110027.</title>
        <authorList>
            <person name="Komaki H."/>
            <person name="Ichikawa N."/>
            <person name="Katano-Makiyama Y."/>
            <person name="Hosoyama A."/>
            <person name="Hashimoto M."/>
            <person name="Uohara A."/>
            <person name="Kitahashi Y."/>
            <person name="Ohji S."/>
            <person name="Kimura A."/>
            <person name="Yamazoe A."/>
            <person name="Igarashi Y."/>
            <person name="Fujita N."/>
        </authorList>
    </citation>
    <scope>NUCLEOTIDE SEQUENCE [LARGE SCALE GENOMIC DNA]</scope>
    <source>
        <strain evidence="2">NBRC 110027</strain>
    </source>
</reference>